<feature type="compositionally biased region" description="Pro residues" evidence="6">
    <location>
        <begin position="101"/>
        <end position="111"/>
    </location>
</feature>
<keyword evidence="3" id="KW-0805">Transcription regulation</keyword>
<dbReference type="CDD" id="cd12148">
    <property type="entry name" value="fungal_TF_MHR"/>
    <property type="match status" value="1"/>
</dbReference>
<dbReference type="EMBL" id="JAFFGZ010000001">
    <property type="protein sequence ID" value="KAK4648595.1"/>
    <property type="molecule type" value="Genomic_DNA"/>
</dbReference>
<evidence type="ECO:0000256" key="6">
    <source>
        <dbReference type="SAM" id="MobiDB-lite"/>
    </source>
</evidence>
<dbReference type="Pfam" id="PF04082">
    <property type="entry name" value="Fungal_trans"/>
    <property type="match status" value="1"/>
</dbReference>
<evidence type="ECO:0000313" key="9">
    <source>
        <dbReference type="Proteomes" id="UP001322138"/>
    </source>
</evidence>
<comment type="subcellular location">
    <subcellularLocation>
        <location evidence="1">Nucleus</location>
    </subcellularLocation>
</comment>
<organism evidence="8 9">
    <name type="scientific">Podospora bellae-mahoneyi</name>
    <dbReference type="NCBI Taxonomy" id="2093777"/>
    <lineage>
        <taxon>Eukaryota</taxon>
        <taxon>Fungi</taxon>
        <taxon>Dikarya</taxon>
        <taxon>Ascomycota</taxon>
        <taxon>Pezizomycotina</taxon>
        <taxon>Sordariomycetes</taxon>
        <taxon>Sordariomycetidae</taxon>
        <taxon>Sordariales</taxon>
        <taxon>Podosporaceae</taxon>
        <taxon>Podospora</taxon>
    </lineage>
</organism>
<dbReference type="InterPro" id="IPR007219">
    <property type="entry name" value="XnlR_reg_dom"/>
</dbReference>
<dbReference type="InterPro" id="IPR050815">
    <property type="entry name" value="TF_fung"/>
</dbReference>
<dbReference type="PROSITE" id="PS50048">
    <property type="entry name" value="ZN2_CY6_FUNGAL_2"/>
    <property type="match status" value="1"/>
</dbReference>
<dbReference type="PROSITE" id="PS00463">
    <property type="entry name" value="ZN2_CY6_FUNGAL_1"/>
    <property type="match status" value="1"/>
</dbReference>
<dbReference type="SUPFAM" id="SSF57701">
    <property type="entry name" value="Zn2/Cys6 DNA-binding domain"/>
    <property type="match status" value="1"/>
</dbReference>
<dbReference type="Pfam" id="PF00172">
    <property type="entry name" value="Zn_clus"/>
    <property type="match status" value="1"/>
</dbReference>
<proteinExistence type="predicted"/>
<keyword evidence="2" id="KW-0479">Metal-binding</keyword>
<dbReference type="CDD" id="cd00067">
    <property type="entry name" value="GAL4"/>
    <property type="match status" value="1"/>
</dbReference>
<evidence type="ECO:0000256" key="3">
    <source>
        <dbReference type="ARBA" id="ARBA00023015"/>
    </source>
</evidence>
<evidence type="ECO:0000259" key="7">
    <source>
        <dbReference type="PROSITE" id="PS50048"/>
    </source>
</evidence>
<evidence type="ECO:0000256" key="2">
    <source>
        <dbReference type="ARBA" id="ARBA00022723"/>
    </source>
</evidence>
<keyword evidence="4" id="KW-0804">Transcription</keyword>
<dbReference type="PANTHER" id="PTHR47338">
    <property type="entry name" value="ZN(II)2CYS6 TRANSCRIPTION FACTOR (EUROFUNG)-RELATED"/>
    <property type="match status" value="1"/>
</dbReference>
<dbReference type="InterPro" id="IPR036864">
    <property type="entry name" value="Zn2-C6_fun-type_DNA-bd_sf"/>
</dbReference>
<reference evidence="8 9" key="1">
    <citation type="journal article" date="2023" name="bioRxiv">
        <title>High-quality genome assemblies of four members of thePodospora anserinaspecies complex.</title>
        <authorList>
            <person name="Ament-Velasquez S.L."/>
            <person name="Vogan A.A."/>
            <person name="Wallerman O."/>
            <person name="Hartmann F."/>
            <person name="Gautier V."/>
            <person name="Silar P."/>
            <person name="Giraud T."/>
            <person name="Johannesson H."/>
        </authorList>
    </citation>
    <scope>NUCLEOTIDE SEQUENCE [LARGE SCALE GENOMIC DNA]</scope>
    <source>
        <strain evidence="8 9">CBS 112042</strain>
    </source>
</reference>
<evidence type="ECO:0000256" key="4">
    <source>
        <dbReference type="ARBA" id="ARBA00023163"/>
    </source>
</evidence>
<feature type="region of interest" description="Disordered" evidence="6">
    <location>
        <begin position="94"/>
        <end position="134"/>
    </location>
</feature>
<dbReference type="SMART" id="SM00066">
    <property type="entry name" value="GAL4"/>
    <property type="match status" value="1"/>
</dbReference>
<accession>A0ABR0FYR6</accession>
<keyword evidence="5" id="KW-0539">Nucleus</keyword>
<name>A0ABR0FYR6_9PEZI</name>
<comment type="caution">
    <text evidence="8">The sequence shown here is derived from an EMBL/GenBank/DDBJ whole genome shotgun (WGS) entry which is preliminary data.</text>
</comment>
<dbReference type="InterPro" id="IPR001138">
    <property type="entry name" value="Zn2Cys6_DnaBD"/>
</dbReference>
<feature type="domain" description="Zn(2)-C6 fungal-type" evidence="7">
    <location>
        <begin position="30"/>
        <end position="60"/>
    </location>
</feature>
<gene>
    <name evidence="8" type="ORF">QC761_111610</name>
</gene>
<evidence type="ECO:0000256" key="5">
    <source>
        <dbReference type="ARBA" id="ARBA00023242"/>
    </source>
</evidence>
<dbReference type="SMART" id="SM00906">
    <property type="entry name" value="Fungal_trans"/>
    <property type="match status" value="1"/>
</dbReference>
<dbReference type="GeneID" id="87893926"/>
<dbReference type="Proteomes" id="UP001322138">
    <property type="component" value="Unassembled WGS sequence"/>
</dbReference>
<evidence type="ECO:0000256" key="1">
    <source>
        <dbReference type="ARBA" id="ARBA00004123"/>
    </source>
</evidence>
<feature type="compositionally biased region" description="Pro residues" evidence="6">
    <location>
        <begin position="119"/>
        <end position="128"/>
    </location>
</feature>
<sequence length="639" mass="70403">MACFFLPSGIDEGGSNQSPFAPPPSKAQQACVSCRKQKRKCDKILPTCGLCARMARPCDYTILDTIPQQQPAQASSEELATLQARLCELENRLNNASQSQQPPPPRQPSPPTMHINPEILPPLPPKPPSSLWSPSAVPSRFPTSLFLDLDAFNWSTTPIPTPNMPIPSEVLDILSRGTTVQDTATEYFHGTHAWFPFISRKRMELGLSLWEAGPELAFLFLGMKLVSTPVNNGVEPAGNPLYTAAKRFWASLEQAGSVSLQFVQGMVLVTVYEMGHGIYPAAWISVGVLGRWVEVLGLPGFRRGGVALGSVTTWTESEERRRLWWAIYILDRCICLGNKRCFCLPEPDESFVLPVDDKAFDEGNPTLSPTNPLPTTPFTIQALSPFTRLVQSALLLSRTLTHVRTVIQSNISNRPVPFSLPLLTSLATDLVNFTQVIQSEFSPEPPSPGTTTTPSSTSTFLPTTITSVSPCYTISLLPSLSVALSTLILLFNTYCTPENQHLGPSPLPGPEAPPLQSPSHISFAQQSMQGLRETSLKIRELSLELLDLLVLPSQEKKLSPLCLDSLYASMATLHWLWKEGGDADVREALEDVRRCISRTSMRWRVSREYLEILKRQDVSFAMAFRAESGKSCLTRVDGS</sequence>
<dbReference type="RefSeq" id="XP_062737571.1">
    <property type="nucleotide sequence ID" value="XM_062874444.1"/>
</dbReference>
<dbReference type="PANTHER" id="PTHR47338:SF20">
    <property type="entry name" value="ZN(II)2CYS6 TRANSCRIPTION FACTOR (EUROFUNG)"/>
    <property type="match status" value="1"/>
</dbReference>
<protein>
    <recommendedName>
        <fullName evidence="7">Zn(2)-C6 fungal-type domain-containing protein</fullName>
    </recommendedName>
</protein>
<dbReference type="Gene3D" id="4.10.240.10">
    <property type="entry name" value="Zn(2)-C6 fungal-type DNA-binding domain"/>
    <property type="match status" value="1"/>
</dbReference>
<keyword evidence="9" id="KW-1185">Reference proteome</keyword>
<evidence type="ECO:0000313" key="8">
    <source>
        <dbReference type="EMBL" id="KAK4648595.1"/>
    </source>
</evidence>